<dbReference type="EMBL" id="QFQS01000001">
    <property type="protein sequence ID" value="PZQ99935.1"/>
    <property type="molecule type" value="Genomic_DNA"/>
</dbReference>
<reference evidence="2 3" key="1">
    <citation type="submission" date="2017-08" db="EMBL/GenBank/DDBJ databases">
        <title>Infants hospitalized years apart are colonized by the same room-sourced microbial strains.</title>
        <authorList>
            <person name="Brooks B."/>
            <person name="Olm M.R."/>
            <person name="Firek B.A."/>
            <person name="Baker R."/>
            <person name="Thomas B.C."/>
            <person name="Morowitz M.J."/>
            <person name="Banfield J.F."/>
        </authorList>
    </citation>
    <scope>NUCLEOTIDE SEQUENCE [LARGE SCALE GENOMIC DNA]</scope>
    <source>
        <strain evidence="2">S2_003_000_R2_11</strain>
    </source>
</reference>
<proteinExistence type="predicted"/>
<keyword evidence="1" id="KW-1133">Transmembrane helix</keyword>
<gene>
    <name evidence="2" type="ORF">DI533_04715</name>
</gene>
<protein>
    <submittedName>
        <fullName evidence="2">Uncharacterized protein</fullName>
    </submittedName>
</protein>
<name>A0A2W5SKU0_CERSP</name>
<keyword evidence="1" id="KW-0812">Transmembrane</keyword>
<dbReference type="Proteomes" id="UP000248975">
    <property type="component" value="Unassembled WGS sequence"/>
</dbReference>
<sequence>MNWLVALLKSPSSFRADPWGYFRNQMGHAYIVGAIPVLAGVPLILVLVAYAAWEAVQFFRYDAELYDNFEDMAHVALIGFATYFWLPEFGIVQALFLGAGFFYRVAERSAS</sequence>
<comment type="caution">
    <text evidence="2">The sequence shown here is derived from an EMBL/GenBank/DDBJ whole genome shotgun (WGS) entry which is preliminary data.</text>
</comment>
<organism evidence="2 3">
    <name type="scientific">Cereibacter sphaeroides</name>
    <name type="common">Rhodobacter sphaeroides</name>
    <dbReference type="NCBI Taxonomy" id="1063"/>
    <lineage>
        <taxon>Bacteria</taxon>
        <taxon>Pseudomonadati</taxon>
        <taxon>Pseudomonadota</taxon>
        <taxon>Alphaproteobacteria</taxon>
        <taxon>Rhodobacterales</taxon>
        <taxon>Paracoccaceae</taxon>
        <taxon>Cereibacter</taxon>
    </lineage>
</organism>
<feature type="transmembrane region" description="Helical" evidence="1">
    <location>
        <begin position="73"/>
        <end position="103"/>
    </location>
</feature>
<keyword evidence="1" id="KW-0472">Membrane</keyword>
<evidence type="ECO:0000256" key="1">
    <source>
        <dbReference type="SAM" id="Phobius"/>
    </source>
</evidence>
<accession>A0A2W5SKU0</accession>
<evidence type="ECO:0000313" key="2">
    <source>
        <dbReference type="EMBL" id="PZQ99935.1"/>
    </source>
</evidence>
<dbReference type="AlphaFoldDB" id="A0A2W5SKU0"/>
<feature type="transmembrane region" description="Helical" evidence="1">
    <location>
        <begin position="29"/>
        <end position="53"/>
    </location>
</feature>
<evidence type="ECO:0000313" key="3">
    <source>
        <dbReference type="Proteomes" id="UP000248975"/>
    </source>
</evidence>